<keyword evidence="4" id="KW-1185">Reference proteome</keyword>
<evidence type="ECO:0000313" key="4">
    <source>
        <dbReference type="Proteomes" id="UP000649617"/>
    </source>
</evidence>
<name>A0A812INY9_SYMPI</name>
<feature type="region of interest" description="Disordered" evidence="1">
    <location>
        <begin position="303"/>
        <end position="357"/>
    </location>
</feature>
<dbReference type="GO" id="GO:0003676">
    <property type="term" value="F:nucleic acid binding"/>
    <property type="evidence" value="ECO:0007669"/>
    <property type="project" value="InterPro"/>
</dbReference>
<dbReference type="Proteomes" id="UP000649617">
    <property type="component" value="Unassembled WGS sequence"/>
</dbReference>
<dbReference type="Pfam" id="PF00078">
    <property type="entry name" value="RVT_1"/>
    <property type="match status" value="1"/>
</dbReference>
<organism evidence="3 4">
    <name type="scientific">Symbiodinium pilosum</name>
    <name type="common">Dinoflagellate</name>
    <dbReference type="NCBI Taxonomy" id="2952"/>
    <lineage>
        <taxon>Eukaryota</taxon>
        <taxon>Sar</taxon>
        <taxon>Alveolata</taxon>
        <taxon>Dinophyceae</taxon>
        <taxon>Suessiales</taxon>
        <taxon>Symbiodiniaceae</taxon>
        <taxon>Symbiodinium</taxon>
    </lineage>
</organism>
<comment type="caution">
    <text evidence="3">The sequence shown here is derived from an EMBL/GenBank/DDBJ whole genome shotgun (WGS) entry which is preliminary data.</text>
</comment>
<dbReference type="EMBL" id="CAJNIZ010000531">
    <property type="protein sequence ID" value="CAE7168580.1"/>
    <property type="molecule type" value="Genomic_DNA"/>
</dbReference>
<dbReference type="Gene3D" id="3.30.420.10">
    <property type="entry name" value="Ribonuclease H-like superfamily/Ribonuclease H"/>
    <property type="match status" value="1"/>
</dbReference>
<dbReference type="OrthoDB" id="411842at2759"/>
<dbReference type="PROSITE" id="PS00699">
    <property type="entry name" value="NITROGENASE_1_1"/>
    <property type="match status" value="1"/>
</dbReference>
<evidence type="ECO:0000256" key="1">
    <source>
        <dbReference type="SAM" id="MobiDB-lite"/>
    </source>
</evidence>
<evidence type="ECO:0000313" key="3">
    <source>
        <dbReference type="EMBL" id="CAE7168580.1"/>
    </source>
</evidence>
<dbReference type="PANTHER" id="PTHR19446">
    <property type="entry name" value="REVERSE TRANSCRIPTASES"/>
    <property type="match status" value="1"/>
</dbReference>
<protein>
    <submittedName>
        <fullName evidence="3">HgiCIIM protein</fullName>
    </submittedName>
</protein>
<dbReference type="InterPro" id="IPR000477">
    <property type="entry name" value="RT_dom"/>
</dbReference>
<gene>
    <name evidence="3" type="primary">hgiCIIM</name>
    <name evidence="3" type="ORF">SPIL2461_LOCUS638</name>
</gene>
<evidence type="ECO:0000259" key="2">
    <source>
        <dbReference type="Pfam" id="PF00078"/>
    </source>
</evidence>
<dbReference type="InterPro" id="IPR036397">
    <property type="entry name" value="RNaseH_sf"/>
</dbReference>
<reference evidence="3" key="1">
    <citation type="submission" date="2021-02" db="EMBL/GenBank/DDBJ databases">
        <authorList>
            <person name="Dougan E. K."/>
            <person name="Rhodes N."/>
            <person name="Thang M."/>
            <person name="Chan C."/>
        </authorList>
    </citation>
    <scope>NUCLEOTIDE SEQUENCE</scope>
</reference>
<accession>A0A812INY9</accession>
<feature type="domain" description="Reverse transcriptase" evidence="2">
    <location>
        <begin position="1740"/>
        <end position="1945"/>
    </location>
</feature>
<proteinExistence type="predicted"/>
<sequence>MAIGDVFHEWPVWPPNEEVSLLLCKGEVARLEDPRYGKDQRTLNMRGQAPTSLHSYGCALAPCPCGCRSAALSEVRLLRDGLRGFWILSQTDGRQRHPHPQELALLNAIPPSYNHVKPPRSALCLIGQVASPLQALWVLLHVVEWAAEEFGGNKPPPFEDVIATFKECLVEQMRATWAFPTMHAPREVWVRTREGEFRLSVSRPAKVQELIEAEETLQHRSGTILARFQGCQLEAEAWIPCTKDAPLELVFQPTRRQLQLPRQESQSTCPKVESASPTLEAKGLIGSLAEQVTGQEVERLAPAEDVGSVQSQSKHAKPRPISEQACPGTGSAGSCVTGAQSRPEVAQGTGAKALQSAHLPDGKQIQPGAQCMHQAAGGAKQRTSKVPIGSVGITLVTDQDAVALTLPDNITVASSEKLLELGQLKSVAKVVCKVWRKSLISFECRQWFSQEDGISCGAVAVAHAALVVGGRGGLTAKEAQTLSELLVSKGVPSDKAAERSQDLVKKIGQTTVVQALNAKQPWQALKAAASRPGTAFRIISPTELEAKIREKAVEEHGAAVPNGGRKKRRQVALSKAAAPLIIDPQSLLLTDGSFCTQDGTGLHQIPFEEVTNEAHGLAFCTAEQALPFLQGDPLSTDPLCLVTTSEVPTDITTKRQHVPVRYPVIFQPTQEPILINGSLINLGDESVSLAQGTIAEPTSLATGVIKLAVYKDEYAGDWSKFIQGPVKHILQSIQLQSALIDAMLLDVWSRQFQTHSGQRADPKAAEVFTVLLRVPRSAVDLLQLINVAGVYVEPRADSGAGSHADWRVVWVPGAGRDQARHLVKTCPKAVAVTRVGTKYGARVKECDEASVFALVRPGVAFVQAKVSRRFRIHPLPHGTQRADLIKLLQGWQWQARPLQPGRGDSNGAAWLVGAEAEPPSLALATGEGFALVAQIGSNLPKPEVDRTLYATVKTRQCIRQGVSQDAKGEDPWTKGPDPWAQYKQPQQVQATQAKSTEGMTRLSAIESSLKQTVQDSAHKQVEAAVQAQAAKQNQANEARFERLEASLTEVQRQNAKFTEWVQNVNQQVSRTASELGDVQMNLSCQAAAIEKVKTEVQHQAAGTQAAINSTVQATQASFSQQIAAQFQGQMEQFQSLLAKRKLAEQLRFCAKQQGVLVASDFPGRTVTTNWPNDILESGRLLPTYHDVHGVPLTGVVVYGYPSGTTFPKARAATDDLLAHVTRDIVLGRQGPRYVAGDFNHSAESLEELALWKASGWVEAQSLASARWGQEILPTCKGATQRDFVFLSPELAALCKAVAVQDHFADHSSIFVSCEAPWGRSQIKAWPMPSEIPWNSIDVEAWHQSTLDVPVREPDPTQHLRAIAKCMEDSLDGHVKEMPGLRLPTACKGRAQQIRPVMQQAAASMARVSRNGEVTLRSDLVGREVSAWFKQLRRLQSMCHALRADNQHVDAQVYRAELWHKISMCCSFSGGFRSWWLGRRIQLQGSPVMLPLAVPTLEVCDRIFSDFQSNFRSFESWHNRNRGRILESRYQTGRNQLFSELRRQQQDSVDTMQCERSYTILEVDSGSNQVALECPADPRGHSTWELEGALCEVHSFEGPVCRIECTAGVVAGQELQQHQILTRADHTQDEFRKHWEPRWNRHAEVPEEAWERVVGFCTAFLPRRSLVLEPITPQCWFSAVRKYKARAARGADGIAKLDLLSMHPQLISELLYLLNRIETGVSEWPAQMLIGLIMALDKANHKPGPDAFRPICVLSIVYRTYASVRAKQMLRQISAWIDAGAMGFLPHRETKGIWMAVQAAIEMAALQGSDISGFGADIVKANNGLPRRPVLHAAECVGVPQPLVQAWSSFLQGLRRHFVIRHELDEGITSHTGFPEGDPLSTLAMVLVDQCWHVYMGQFAPRCIPLSFVDNLTCMATDVATTAQALVQTQCFAELWDLELDRDKTFSWALQPASKKALQALHLKVVDAAKDLGGFMSYGKRVRVNLHEEMCKAMAPVWRKLRLSKAPIAQKIAALPAKYWSSLLHGAAGCVLSESRLSSLRATATKAIGISTAGSSSALRLVLAPDMTSDPGFFQFWHLLNDFRRLCRKLPFLIDQWEHFMANFEGKLYPGPFSSLVQLCSKVGWSVQPPLIFTGAELGFDLFRAPKDLVRYLAEQAWADMVARQHTHRKTMGDLQGTDLALARLDSKRLTAQENARVQAVQSGANISNQQHSRYDTTKAPLCSICGEPDTVEHKIRFCSRFEQRRSGAEKTLSQWAVVNATQECTLGNGPLPGAWQTVPRAELCAALFALRWGLLNKAKVHLWADATYVVNGVQAILRGEDVGDEAENYDL</sequence>
<dbReference type="InterPro" id="IPR000318">
    <property type="entry name" value="Nase_comp1_CS"/>
</dbReference>